<dbReference type="CDD" id="cd04301">
    <property type="entry name" value="NAT_SF"/>
    <property type="match status" value="1"/>
</dbReference>
<dbReference type="RefSeq" id="WP_042214552.1">
    <property type="nucleotide sequence ID" value="NZ_CP009285.1"/>
</dbReference>
<reference evidence="2" key="1">
    <citation type="submission" date="2014-08" db="EMBL/GenBank/DDBJ databases">
        <title>Comparative genomics of the Paenibacillus odorifer group.</title>
        <authorList>
            <person name="den Bakker H.C."/>
            <person name="Tsai Y.-C.Y.-C."/>
            <person name="Martin N."/>
            <person name="Korlach J."/>
            <person name="Wiedmann M."/>
        </authorList>
    </citation>
    <scope>NUCLEOTIDE SEQUENCE [LARGE SCALE GENOMIC DNA]</scope>
    <source>
        <strain evidence="2">DSM 13188</strain>
    </source>
</reference>
<keyword evidence="3" id="KW-1185">Reference proteome</keyword>
<evidence type="ECO:0000313" key="2">
    <source>
        <dbReference type="EMBL" id="AIQ59040.1"/>
    </source>
</evidence>
<name>A0A089LG15_PAEBO</name>
<dbReference type="SUPFAM" id="SSF55729">
    <property type="entry name" value="Acyl-CoA N-acyltransferases (Nat)"/>
    <property type="match status" value="1"/>
</dbReference>
<evidence type="ECO:0000313" key="3">
    <source>
        <dbReference type="Proteomes" id="UP000029518"/>
    </source>
</evidence>
<accession>A0A089LG15</accession>
<dbReference type="Gene3D" id="3.40.630.30">
    <property type="match status" value="1"/>
</dbReference>
<organism evidence="2 3">
    <name type="scientific">Paenibacillus borealis</name>
    <dbReference type="NCBI Taxonomy" id="160799"/>
    <lineage>
        <taxon>Bacteria</taxon>
        <taxon>Bacillati</taxon>
        <taxon>Bacillota</taxon>
        <taxon>Bacilli</taxon>
        <taxon>Bacillales</taxon>
        <taxon>Paenibacillaceae</taxon>
        <taxon>Paenibacillus</taxon>
    </lineage>
</organism>
<dbReference type="Proteomes" id="UP000029518">
    <property type="component" value="Chromosome"/>
</dbReference>
<feature type="domain" description="N-acetyltransferase" evidence="1">
    <location>
        <begin position="138"/>
        <end position="265"/>
    </location>
</feature>
<dbReference type="EMBL" id="CP009285">
    <property type="protein sequence ID" value="AIQ59040.1"/>
    <property type="molecule type" value="Genomic_DNA"/>
</dbReference>
<gene>
    <name evidence="2" type="ORF">PBOR_20455</name>
</gene>
<dbReference type="AlphaFoldDB" id="A0A089LG15"/>
<dbReference type="Pfam" id="PF13508">
    <property type="entry name" value="Acetyltransf_7"/>
    <property type="match status" value="1"/>
</dbReference>
<dbReference type="InterPro" id="IPR000182">
    <property type="entry name" value="GNAT_dom"/>
</dbReference>
<evidence type="ECO:0000259" key="1">
    <source>
        <dbReference type="PROSITE" id="PS51186"/>
    </source>
</evidence>
<protein>
    <recommendedName>
        <fullName evidence="1">N-acetyltransferase domain-containing protein</fullName>
    </recommendedName>
</protein>
<dbReference type="HOGENOM" id="CLU_087533_0_0_9"/>
<dbReference type="KEGG" id="pbd:PBOR_20455"/>
<dbReference type="PROSITE" id="PS51186">
    <property type="entry name" value="GNAT"/>
    <property type="match status" value="1"/>
</dbReference>
<sequence>MIRKLNEADRIPLMTLLHKDPALNLFIIGDVENFGFEQDFMELWGEMDEPDGRFKAVMLRFYGSFLPYAEGPFDVEGFAELVRKSGKAEMLSGSSHVIEKFRQVLECKSEKQMFFAELKEMNQQIRAAAATPGEFQIAKLHDVEAICSLTDLIEEFSGSSANSRQTLHKALESKTGRTYFAEKEGEVVATASTAAENSMSAMIIAVATHPENRGQGLATQLVARLSADVLEEGKSLCIFYNNPQAGLIYKKLGFTDIGTWSMLYI</sequence>
<dbReference type="GO" id="GO:0016747">
    <property type="term" value="F:acyltransferase activity, transferring groups other than amino-acyl groups"/>
    <property type="evidence" value="ECO:0007669"/>
    <property type="project" value="InterPro"/>
</dbReference>
<dbReference type="OrthoDB" id="248489at2"/>
<dbReference type="InterPro" id="IPR016181">
    <property type="entry name" value="Acyl_CoA_acyltransferase"/>
</dbReference>
<proteinExistence type="predicted"/>